<name>C5KRT9_PERM5</name>
<evidence type="ECO:0000313" key="3">
    <source>
        <dbReference type="Proteomes" id="UP000007800"/>
    </source>
</evidence>
<feature type="compositionally biased region" description="Acidic residues" evidence="1">
    <location>
        <begin position="497"/>
        <end position="506"/>
    </location>
</feature>
<sequence length="536" mass="58041">MADVAKVARSSKRSPQSRQSFDVEVLRYLMSQKRVRRAIALDSEESNAEEREASRLLLLSSIGHALLDADDREQGTAESANMRSPNNAAEGFVMPLRTKVPSQQQHHHHVEASPKIQFHSKNSRDLVPHELPPDAFGEYPSLDINRAHLEVSNPVPVPMNRPPSHVSNALLHITRDPPAAYDDLFGGAPPGPTQPRVVHVAKQSNRPVIPPPDYTQSHIPVESSSPSNVTRPRSKLYPTLDQEEQTRPCAANEGLSKVTPDVAETAGASQPSSSIVATVELGRNSVGEETARVETQSVSADVVCENHRPLLVEDEHSSSSANGDLPEEVSTIDRLNGTIGEVEPSVQRTAVEQLSSNDPPAGQLPSSEQRELSRWSATTKEEVSSPPDLALVLDIRDDDASCFGPRPQGDLSPAAMGLVGDYVPGVHEVIDLDDSDSDESDATSWVQQRRQIPVVKESRDREETVFLEDKPSGTKQEVLASIDDESPREGIVMIDLQDGEDEEEDGGGGGGQLSPQGNAYSEISSMDDNAADRAGL</sequence>
<protein>
    <submittedName>
        <fullName evidence="2">Uncharacterized protein</fullName>
    </submittedName>
</protein>
<feature type="region of interest" description="Disordered" evidence="1">
    <location>
        <begin position="353"/>
        <end position="383"/>
    </location>
</feature>
<dbReference type="InParanoid" id="C5KRT9"/>
<organism evidence="3">
    <name type="scientific">Perkinsus marinus (strain ATCC 50983 / TXsc)</name>
    <dbReference type="NCBI Taxonomy" id="423536"/>
    <lineage>
        <taxon>Eukaryota</taxon>
        <taxon>Sar</taxon>
        <taxon>Alveolata</taxon>
        <taxon>Perkinsozoa</taxon>
        <taxon>Perkinsea</taxon>
        <taxon>Perkinsida</taxon>
        <taxon>Perkinsidae</taxon>
        <taxon>Perkinsus</taxon>
    </lineage>
</organism>
<dbReference type="GeneID" id="9058978"/>
<accession>C5KRT9</accession>
<reference evidence="2 3" key="1">
    <citation type="submission" date="2008-07" db="EMBL/GenBank/DDBJ databases">
        <authorList>
            <person name="El-Sayed N."/>
            <person name="Caler E."/>
            <person name="Inman J."/>
            <person name="Amedeo P."/>
            <person name="Hass B."/>
            <person name="Wortman J."/>
        </authorList>
    </citation>
    <scope>NUCLEOTIDE SEQUENCE [LARGE SCALE GENOMIC DNA]</scope>
    <source>
        <strain evidence="3">ATCC 50983 / TXsc</strain>
    </source>
</reference>
<feature type="compositionally biased region" description="Polar residues" evidence="1">
    <location>
        <begin position="214"/>
        <end position="231"/>
    </location>
</feature>
<evidence type="ECO:0000256" key="1">
    <source>
        <dbReference type="SAM" id="MobiDB-lite"/>
    </source>
</evidence>
<feature type="region of interest" description="Disordered" evidence="1">
    <location>
        <begin position="1"/>
        <end position="21"/>
    </location>
</feature>
<dbReference type="Proteomes" id="UP000007800">
    <property type="component" value="Unassembled WGS sequence"/>
</dbReference>
<keyword evidence="3" id="KW-1185">Reference proteome</keyword>
<gene>
    <name evidence="2" type="ORF">Pmar_PMAR018034</name>
</gene>
<feature type="region of interest" description="Disordered" evidence="1">
    <location>
        <begin position="468"/>
        <end position="536"/>
    </location>
</feature>
<dbReference type="EMBL" id="GG675931">
    <property type="protein sequence ID" value="EER12780.1"/>
    <property type="molecule type" value="Genomic_DNA"/>
</dbReference>
<feature type="compositionally biased region" description="Polar residues" evidence="1">
    <location>
        <begin position="513"/>
        <end position="527"/>
    </location>
</feature>
<dbReference type="OrthoDB" id="437570at2759"/>
<dbReference type="RefSeq" id="XP_002780985.1">
    <property type="nucleotide sequence ID" value="XM_002780939.1"/>
</dbReference>
<feature type="compositionally biased region" description="Basic and acidic residues" evidence="1">
    <location>
        <begin position="368"/>
        <end position="383"/>
    </location>
</feature>
<dbReference type="AlphaFoldDB" id="C5KRT9"/>
<evidence type="ECO:0000313" key="2">
    <source>
        <dbReference type="EMBL" id="EER12780.1"/>
    </source>
</evidence>
<feature type="region of interest" description="Disordered" evidence="1">
    <location>
        <begin position="207"/>
        <end position="254"/>
    </location>
</feature>
<proteinExistence type="predicted"/>